<accession>A0A1G6AUI3</accession>
<comment type="subunit">
    <text evidence="2 10">Part of the 50S ribosomal subunit.</text>
</comment>
<dbReference type="RefSeq" id="WP_092117055.1">
    <property type="nucleotide sequence ID" value="NZ_FMXO01000003.1"/>
</dbReference>
<evidence type="ECO:0000313" key="12">
    <source>
        <dbReference type="Proteomes" id="UP000198771"/>
    </source>
</evidence>
<dbReference type="InterPro" id="IPR042105">
    <property type="entry name" value="Ribosomal_bL31_sf"/>
</dbReference>
<sequence length="71" mass="8191">MKKEIHPEISKKKIHCACGFEVEALSTQRNDIQVEICSNCHPFYTGKQRFVDTAGRIDRFKKKYAAMAEKS</sequence>
<dbReference type="EMBL" id="FMXO01000003">
    <property type="protein sequence ID" value="SDB12054.1"/>
    <property type="molecule type" value="Genomic_DNA"/>
</dbReference>
<dbReference type="PANTHER" id="PTHR33280:SF1">
    <property type="entry name" value="LARGE RIBOSOMAL SUBUNIT PROTEIN BL31C"/>
    <property type="match status" value="1"/>
</dbReference>
<evidence type="ECO:0000313" key="11">
    <source>
        <dbReference type="EMBL" id="SDB12054.1"/>
    </source>
</evidence>
<evidence type="ECO:0000256" key="3">
    <source>
        <dbReference type="ARBA" id="ARBA00022723"/>
    </source>
</evidence>
<comment type="similarity">
    <text evidence="1 10">Belongs to the bacterial ribosomal protein bL31 family. Type A subfamily.</text>
</comment>
<dbReference type="Gene3D" id="4.10.830.30">
    <property type="entry name" value="Ribosomal protein L31"/>
    <property type="match status" value="1"/>
</dbReference>
<dbReference type="Pfam" id="PF01197">
    <property type="entry name" value="Ribosomal_L31"/>
    <property type="match status" value="1"/>
</dbReference>
<evidence type="ECO:0000256" key="2">
    <source>
        <dbReference type="ARBA" id="ARBA00011838"/>
    </source>
</evidence>
<keyword evidence="4 10" id="KW-0699">rRNA-binding</keyword>
<dbReference type="STRING" id="617002.SAMN05660653_00572"/>
<dbReference type="OrthoDB" id="9803251at2"/>
<proteinExistence type="inferred from homology"/>
<feature type="binding site" evidence="10">
    <location>
        <position position="40"/>
    </location>
    <ligand>
        <name>Zn(2+)</name>
        <dbReference type="ChEBI" id="CHEBI:29105"/>
    </ligand>
</feature>
<keyword evidence="7 10" id="KW-0689">Ribosomal protein</keyword>
<evidence type="ECO:0000256" key="5">
    <source>
        <dbReference type="ARBA" id="ARBA00022833"/>
    </source>
</evidence>
<keyword evidence="12" id="KW-1185">Reference proteome</keyword>
<organism evidence="11 12">
    <name type="scientific">Desulfonatronum thiosulfatophilum</name>
    <dbReference type="NCBI Taxonomy" id="617002"/>
    <lineage>
        <taxon>Bacteria</taxon>
        <taxon>Pseudomonadati</taxon>
        <taxon>Thermodesulfobacteriota</taxon>
        <taxon>Desulfovibrionia</taxon>
        <taxon>Desulfovibrionales</taxon>
        <taxon>Desulfonatronaceae</taxon>
        <taxon>Desulfonatronum</taxon>
    </lineage>
</organism>
<dbReference type="PROSITE" id="PS01143">
    <property type="entry name" value="RIBOSOMAL_L31"/>
    <property type="match status" value="1"/>
</dbReference>
<evidence type="ECO:0000256" key="10">
    <source>
        <dbReference type="HAMAP-Rule" id="MF_00501"/>
    </source>
</evidence>
<dbReference type="NCBIfam" id="NF001809">
    <property type="entry name" value="PRK00528.1"/>
    <property type="match status" value="1"/>
</dbReference>
<gene>
    <name evidence="10" type="primary">rpmE</name>
    <name evidence="11" type="ORF">SAMN05660653_00572</name>
</gene>
<evidence type="ECO:0000256" key="1">
    <source>
        <dbReference type="ARBA" id="ARBA00009296"/>
    </source>
</evidence>
<evidence type="ECO:0000256" key="9">
    <source>
        <dbReference type="ARBA" id="ARBA00035687"/>
    </source>
</evidence>
<dbReference type="InterPro" id="IPR002150">
    <property type="entry name" value="Ribosomal_bL31"/>
</dbReference>
<dbReference type="GO" id="GO:0003735">
    <property type="term" value="F:structural constituent of ribosome"/>
    <property type="evidence" value="ECO:0007669"/>
    <property type="project" value="InterPro"/>
</dbReference>
<dbReference type="GO" id="GO:1990904">
    <property type="term" value="C:ribonucleoprotein complex"/>
    <property type="evidence" value="ECO:0007669"/>
    <property type="project" value="UniProtKB-KW"/>
</dbReference>
<dbReference type="SUPFAM" id="SSF143800">
    <property type="entry name" value="L28p-like"/>
    <property type="match status" value="1"/>
</dbReference>
<feature type="binding site" evidence="10">
    <location>
        <position position="18"/>
    </location>
    <ligand>
        <name>Zn(2+)</name>
        <dbReference type="ChEBI" id="CHEBI:29105"/>
    </ligand>
</feature>
<evidence type="ECO:0000256" key="6">
    <source>
        <dbReference type="ARBA" id="ARBA00022884"/>
    </source>
</evidence>
<evidence type="ECO:0000256" key="4">
    <source>
        <dbReference type="ARBA" id="ARBA00022730"/>
    </source>
</evidence>
<feature type="binding site" evidence="10">
    <location>
        <position position="16"/>
    </location>
    <ligand>
        <name>Zn(2+)</name>
        <dbReference type="ChEBI" id="CHEBI:29105"/>
    </ligand>
</feature>
<feature type="binding site" evidence="10">
    <location>
        <position position="37"/>
    </location>
    <ligand>
        <name>Zn(2+)</name>
        <dbReference type="ChEBI" id="CHEBI:29105"/>
    </ligand>
</feature>
<keyword evidence="8 10" id="KW-0687">Ribonucleoprotein</keyword>
<dbReference type="NCBIfam" id="TIGR00105">
    <property type="entry name" value="L31"/>
    <property type="match status" value="1"/>
</dbReference>
<dbReference type="InterPro" id="IPR034704">
    <property type="entry name" value="Ribosomal_bL28/bL31-like_sf"/>
</dbReference>
<comment type="function">
    <text evidence="10">Binds the 23S rRNA.</text>
</comment>
<evidence type="ECO:0000256" key="8">
    <source>
        <dbReference type="ARBA" id="ARBA00023274"/>
    </source>
</evidence>
<dbReference type="GO" id="GO:0005840">
    <property type="term" value="C:ribosome"/>
    <property type="evidence" value="ECO:0007669"/>
    <property type="project" value="UniProtKB-KW"/>
</dbReference>
<keyword evidence="5 10" id="KW-0862">Zinc</keyword>
<evidence type="ECO:0000256" key="7">
    <source>
        <dbReference type="ARBA" id="ARBA00022980"/>
    </source>
</evidence>
<dbReference type="GO" id="GO:0019843">
    <property type="term" value="F:rRNA binding"/>
    <property type="evidence" value="ECO:0007669"/>
    <property type="project" value="UniProtKB-KW"/>
</dbReference>
<name>A0A1G6AUI3_9BACT</name>
<comment type="cofactor">
    <cofactor evidence="10">
        <name>Zn(2+)</name>
        <dbReference type="ChEBI" id="CHEBI:29105"/>
    </cofactor>
    <text evidence="10">Binds 1 zinc ion per subunit.</text>
</comment>
<dbReference type="InterPro" id="IPR027491">
    <property type="entry name" value="Ribosomal_bL31_A"/>
</dbReference>
<keyword evidence="3 10" id="KW-0479">Metal-binding</keyword>
<dbReference type="HAMAP" id="MF_00501">
    <property type="entry name" value="Ribosomal_bL31_1"/>
    <property type="match status" value="1"/>
</dbReference>
<dbReference type="PANTHER" id="PTHR33280">
    <property type="entry name" value="50S RIBOSOMAL PROTEIN L31, CHLOROPLASTIC"/>
    <property type="match status" value="1"/>
</dbReference>
<reference evidence="11 12" key="1">
    <citation type="submission" date="2016-10" db="EMBL/GenBank/DDBJ databases">
        <authorList>
            <person name="de Groot N.N."/>
        </authorList>
    </citation>
    <scope>NUCLEOTIDE SEQUENCE [LARGE SCALE GENOMIC DNA]</scope>
    <source>
        <strain evidence="11 12">ASO4-2</strain>
    </source>
</reference>
<keyword evidence="6 10" id="KW-0694">RNA-binding</keyword>
<dbReference type="NCBIfam" id="NF000612">
    <property type="entry name" value="PRK00019.1"/>
    <property type="match status" value="1"/>
</dbReference>
<dbReference type="AlphaFoldDB" id="A0A1G6AUI3"/>
<dbReference type="Proteomes" id="UP000198771">
    <property type="component" value="Unassembled WGS sequence"/>
</dbReference>
<dbReference type="GO" id="GO:0046872">
    <property type="term" value="F:metal ion binding"/>
    <property type="evidence" value="ECO:0007669"/>
    <property type="project" value="UniProtKB-KW"/>
</dbReference>
<dbReference type="GO" id="GO:0006412">
    <property type="term" value="P:translation"/>
    <property type="evidence" value="ECO:0007669"/>
    <property type="project" value="UniProtKB-UniRule"/>
</dbReference>
<dbReference type="PRINTS" id="PR01249">
    <property type="entry name" value="RIBOSOMALL31"/>
</dbReference>
<protein>
    <recommendedName>
        <fullName evidence="9 10">Large ribosomal subunit protein bL31</fullName>
    </recommendedName>
</protein>